<evidence type="ECO:0000313" key="2">
    <source>
        <dbReference type="EMBL" id="MFA9477771.1"/>
    </source>
</evidence>
<keyword evidence="3" id="KW-1185">Reference proteome</keyword>
<dbReference type="RefSeq" id="WP_425344696.1">
    <property type="nucleotide sequence ID" value="NZ_JBGUBD010000003.1"/>
</dbReference>
<dbReference type="GO" id="GO:0016787">
    <property type="term" value="F:hydrolase activity"/>
    <property type="evidence" value="ECO:0007669"/>
    <property type="project" value="UniProtKB-KW"/>
</dbReference>
<protein>
    <submittedName>
        <fullName evidence="2">Glycoside hydrolase domain-containing protein</fullName>
    </submittedName>
</protein>
<dbReference type="InterPro" id="IPR045711">
    <property type="entry name" value="GH123-like_N"/>
</dbReference>
<accession>A0ABV4U2L9</accession>
<proteinExistence type="predicted"/>
<organism evidence="2 3">
    <name type="scientific">Natronomicrosphaera hydrolytica</name>
    <dbReference type="NCBI Taxonomy" id="3242702"/>
    <lineage>
        <taxon>Bacteria</taxon>
        <taxon>Pseudomonadati</taxon>
        <taxon>Planctomycetota</taxon>
        <taxon>Phycisphaerae</taxon>
        <taxon>Phycisphaerales</taxon>
        <taxon>Phycisphaeraceae</taxon>
        <taxon>Natronomicrosphaera</taxon>
    </lineage>
</organism>
<comment type="caution">
    <text evidence="2">The sequence shown here is derived from an EMBL/GenBank/DDBJ whole genome shotgun (WGS) entry which is preliminary data.</text>
</comment>
<feature type="domain" description="Glycoside hydrolase 123-like N-terminal" evidence="1">
    <location>
        <begin position="70"/>
        <end position="264"/>
    </location>
</feature>
<sequence length="783" mass="89992">MMDHGERTQQMQMRRRSMSMLAWGVAVTVTAGGGLPLHASDEATSAEAEQVYQRKWTEAELREVREASQEWFGQPVVRMDYAPPPWTPMVVDGQAIESWGKVYRYSDSVLPVQMTSQALELLAGEPRFVLRSDGQEHEFREAEVTIEKVHEGLVQATAVSQSGPFTLEVKVGYEFDGMGKVEVALSADGSPTVESLHLELPISAERAQLFHMTGSRHVLPIPEEQRRGAAAPPISDSGWVPEETWQLDAFREILWFGDQTAGLSWFADGMHGWPISGEDEIQVLEPERDGARLLRVKFADRSFTLDEPLELVFGLQATPMRPRRDDFRSRVGWMLPDFDGPVEMRWRWGDGYYYPFHETYPEKAREDVEAVRAQGRELLTTSSLEYFGPHRFYKTPYGVVDHPGMIHREVLFWKDQWNQVRTFEGSVSDAQQRHEEALRRHEAGDPGGRSVEEVLALDRHTAEGEWYGQEWRPSTYPERFCYNETSSFADYYTWKLKELVEQTGKAAIYLDQQLYYCANPDHGCGYVNYDGEWMGQGNVFGMRDAAKRLYFAFVEGNGTAPLVMWHSSHQLIIPAISFAEIFWEGEKYTIPDHERSILGREFYSEFLDEAVMQVQHMGKPFGFTGDFLPQLTRAQLRSMPITSPAVASARDMVGLMLIHDSHLDAYRPLTYHGDLISHILTKRATYPLDEMQVSYYWEDDALVHVEQSDVRFIMHYDDEHALLILFNWSGEMQRAQVSIDPPTQSTGEPTVHDVFSKEQFGQDLQNFEIDLLPRDFRMLEVRW</sequence>
<dbReference type="EMBL" id="JBGUBD010000003">
    <property type="protein sequence ID" value="MFA9477771.1"/>
    <property type="molecule type" value="Genomic_DNA"/>
</dbReference>
<dbReference type="Proteomes" id="UP001575105">
    <property type="component" value="Unassembled WGS sequence"/>
</dbReference>
<evidence type="ECO:0000259" key="1">
    <source>
        <dbReference type="Pfam" id="PF19543"/>
    </source>
</evidence>
<dbReference type="Pfam" id="PF19543">
    <property type="entry name" value="GH123_N"/>
    <property type="match status" value="1"/>
</dbReference>
<gene>
    <name evidence="2" type="ORF">ACERK3_05620</name>
</gene>
<keyword evidence="2" id="KW-0378">Hydrolase</keyword>
<reference evidence="2 3" key="1">
    <citation type="submission" date="2024-08" db="EMBL/GenBank/DDBJ databases">
        <title>Whole-genome sequencing of halo(alkali)philic microorganisms from hypersaline lakes.</title>
        <authorList>
            <person name="Sorokin D.Y."/>
            <person name="Merkel A.Y."/>
            <person name="Messina E."/>
            <person name="Yakimov M."/>
        </authorList>
    </citation>
    <scope>NUCLEOTIDE SEQUENCE [LARGE SCALE GENOMIC DNA]</scope>
    <source>
        <strain evidence="2 3">AB-hyl4</strain>
    </source>
</reference>
<name>A0ABV4U2L9_9BACT</name>
<evidence type="ECO:0000313" key="3">
    <source>
        <dbReference type="Proteomes" id="UP001575105"/>
    </source>
</evidence>